<name>A0A540VQI5_9GAMM</name>
<dbReference type="GO" id="GO:0005886">
    <property type="term" value="C:plasma membrane"/>
    <property type="evidence" value="ECO:0007669"/>
    <property type="project" value="UniProtKB-SubCell"/>
</dbReference>
<feature type="transmembrane region" description="Helical" evidence="6">
    <location>
        <begin position="218"/>
        <end position="236"/>
    </location>
</feature>
<dbReference type="STRING" id="1260251.SPISAL_01515"/>
<comment type="similarity">
    <text evidence="2 6">Belongs to the SURF1 family.</text>
</comment>
<proteinExistence type="inferred from homology"/>
<dbReference type="InterPro" id="IPR002994">
    <property type="entry name" value="Surf1/Shy1"/>
</dbReference>
<feature type="transmembrane region" description="Helical" evidence="6">
    <location>
        <begin position="12"/>
        <end position="31"/>
    </location>
</feature>
<keyword evidence="6" id="KW-1003">Cell membrane</keyword>
<dbReference type="EMBL" id="VIFK01000100">
    <property type="protein sequence ID" value="TQE99025.1"/>
    <property type="molecule type" value="Genomic_DNA"/>
</dbReference>
<dbReference type="PANTHER" id="PTHR23427:SF2">
    <property type="entry name" value="SURFEIT LOCUS PROTEIN 1"/>
    <property type="match status" value="1"/>
</dbReference>
<dbReference type="AlphaFoldDB" id="A0A540VQI5"/>
<sequence length="248" mass="28114">MRVAGFVFAPRLWPTLAYALLLPLLLTLGFWQMDRAEQKRTSLAERAEAFRAPVLELGAVKPTLDADEYRRVRATGEYDTEHQFYLDNRVKDDQVGYRVLTPLKLEGRDGAVLVDRGFIPIVGSRDSLPTPPPIESEDAVTGRVGRGPSVGIRLGAPSDNPGEWPRRVQYMDMAYMDEQLDYPLDDYLLIEGSLSTDTVARRDVRDAWRFGPERHDGYAFQWFALAFALTTIWVVVNTRRAPRRGKNG</sequence>
<comment type="caution">
    <text evidence="7">The sequence shown here is derived from an EMBL/GenBank/DDBJ whole genome shotgun (WGS) entry which is preliminary data.</text>
</comment>
<evidence type="ECO:0000256" key="5">
    <source>
        <dbReference type="ARBA" id="ARBA00023136"/>
    </source>
</evidence>
<evidence type="ECO:0000313" key="7">
    <source>
        <dbReference type="EMBL" id="TQE99025.1"/>
    </source>
</evidence>
<evidence type="ECO:0000256" key="6">
    <source>
        <dbReference type="RuleBase" id="RU363076"/>
    </source>
</evidence>
<dbReference type="Pfam" id="PF02104">
    <property type="entry name" value="SURF1"/>
    <property type="match status" value="1"/>
</dbReference>
<keyword evidence="3 6" id="KW-0812">Transmembrane</keyword>
<protein>
    <recommendedName>
        <fullName evidence="6">SURF1-like protein</fullName>
    </recommendedName>
</protein>
<reference evidence="7 8" key="1">
    <citation type="submission" date="2019-06" db="EMBL/GenBank/DDBJ databases">
        <title>Metagenome assembled Genome of Spiribacter salinus SL48-SHIP from the microbial mat of Salt Lake 48 (Novosibirsk region, Russia).</title>
        <authorList>
            <person name="Shipova A."/>
            <person name="Rozanov A.S."/>
            <person name="Bryanskaya A.V."/>
            <person name="Peltek S.E."/>
        </authorList>
    </citation>
    <scope>NUCLEOTIDE SEQUENCE [LARGE SCALE GENOMIC DNA]</scope>
    <source>
        <strain evidence="7">SL48-SHIP-2</strain>
    </source>
</reference>
<evidence type="ECO:0000256" key="1">
    <source>
        <dbReference type="ARBA" id="ARBA00004370"/>
    </source>
</evidence>
<dbReference type="RefSeq" id="WP_222519447.1">
    <property type="nucleotide sequence ID" value="NZ_MBFX01000005.1"/>
</dbReference>
<evidence type="ECO:0000256" key="2">
    <source>
        <dbReference type="ARBA" id="ARBA00007165"/>
    </source>
</evidence>
<keyword evidence="5 6" id="KW-0472">Membrane</keyword>
<gene>
    <name evidence="7" type="ORF">FKY71_10720</name>
</gene>
<comment type="subcellular location">
    <subcellularLocation>
        <location evidence="6">Cell membrane</location>
        <topology evidence="6">Multi-pass membrane protein</topology>
    </subcellularLocation>
    <subcellularLocation>
        <location evidence="1">Membrane</location>
    </subcellularLocation>
</comment>
<dbReference type="PANTHER" id="PTHR23427">
    <property type="entry name" value="SURFEIT LOCUS PROTEIN"/>
    <property type="match status" value="1"/>
</dbReference>
<evidence type="ECO:0000256" key="3">
    <source>
        <dbReference type="ARBA" id="ARBA00022692"/>
    </source>
</evidence>
<dbReference type="PROSITE" id="PS50895">
    <property type="entry name" value="SURF1"/>
    <property type="match status" value="1"/>
</dbReference>
<dbReference type="Proteomes" id="UP000315400">
    <property type="component" value="Unassembled WGS sequence"/>
</dbReference>
<evidence type="ECO:0000256" key="4">
    <source>
        <dbReference type="ARBA" id="ARBA00022989"/>
    </source>
</evidence>
<evidence type="ECO:0000313" key="8">
    <source>
        <dbReference type="Proteomes" id="UP000315400"/>
    </source>
</evidence>
<keyword evidence="4 6" id="KW-1133">Transmembrane helix</keyword>
<dbReference type="CDD" id="cd06662">
    <property type="entry name" value="SURF1"/>
    <property type="match status" value="1"/>
</dbReference>
<accession>A0A540VQI5</accession>
<dbReference type="InterPro" id="IPR045214">
    <property type="entry name" value="Surf1/Surf4"/>
</dbReference>
<organism evidence="7 8">
    <name type="scientific">Spiribacter salinus</name>
    <dbReference type="NCBI Taxonomy" id="1335746"/>
    <lineage>
        <taxon>Bacteria</taxon>
        <taxon>Pseudomonadati</taxon>
        <taxon>Pseudomonadota</taxon>
        <taxon>Gammaproteobacteria</taxon>
        <taxon>Chromatiales</taxon>
        <taxon>Ectothiorhodospiraceae</taxon>
        <taxon>Spiribacter</taxon>
    </lineage>
</organism>